<name>A0A9P9KU72_FUSSL</name>
<dbReference type="InterPro" id="IPR000719">
    <property type="entry name" value="Prot_kinase_dom"/>
</dbReference>
<dbReference type="OrthoDB" id="4062651at2759"/>
<protein>
    <recommendedName>
        <fullName evidence="1">Protein kinase domain-containing protein</fullName>
    </recommendedName>
</protein>
<dbReference type="InterPro" id="IPR011009">
    <property type="entry name" value="Kinase-like_dom_sf"/>
</dbReference>
<sequence>MHLPCPHSSSRCQTAKVRTIATSNEKSTLQGDLVIIITEISSVFWLHRVPTPDSKEVCQLFGRHGDIKPENILWFSGPRPFTENYKGILKITDFGIAEFSTKPAVDRKRRGDAPNSATCCAPEIDLPVQVGGGLINPS</sequence>
<dbReference type="SUPFAM" id="SSF56112">
    <property type="entry name" value="Protein kinase-like (PK-like)"/>
    <property type="match status" value="1"/>
</dbReference>
<gene>
    <name evidence="2" type="ORF">B0J15DRAFT_578735</name>
</gene>
<dbReference type="AlphaFoldDB" id="A0A9P9KU72"/>
<accession>A0A9P9KU72</accession>
<reference evidence="2" key="1">
    <citation type="journal article" date="2021" name="Nat. Commun.">
        <title>Genetic determinants of endophytism in the Arabidopsis root mycobiome.</title>
        <authorList>
            <person name="Mesny F."/>
            <person name="Miyauchi S."/>
            <person name="Thiergart T."/>
            <person name="Pickel B."/>
            <person name="Atanasova L."/>
            <person name="Karlsson M."/>
            <person name="Huettel B."/>
            <person name="Barry K.W."/>
            <person name="Haridas S."/>
            <person name="Chen C."/>
            <person name="Bauer D."/>
            <person name="Andreopoulos W."/>
            <person name="Pangilinan J."/>
            <person name="LaButti K."/>
            <person name="Riley R."/>
            <person name="Lipzen A."/>
            <person name="Clum A."/>
            <person name="Drula E."/>
            <person name="Henrissat B."/>
            <person name="Kohler A."/>
            <person name="Grigoriev I.V."/>
            <person name="Martin F.M."/>
            <person name="Hacquard S."/>
        </authorList>
    </citation>
    <scope>NUCLEOTIDE SEQUENCE</scope>
    <source>
        <strain evidence="2">FSSC 5 MPI-SDFR-AT-0091</strain>
    </source>
</reference>
<organism evidence="2 3">
    <name type="scientific">Fusarium solani</name>
    <name type="common">Filamentous fungus</name>
    <dbReference type="NCBI Taxonomy" id="169388"/>
    <lineage>
        <taxon>Eukaryota</taxon>
        <taxon>Fungi</taxon>
        <taxon>Dikarya</taxon>
        <taxon>Ascomycota</taxon>
        <taxon>Pezizomycotina</taxon>
        <taxon>Sordariomycetes</taxon>
        <taxon>Hypocreomycetidae</taxon>
        <taxon>Hypocreales</taxon>
        <taxon>Nectriaceae</taxon>
        <taxon>Fusarium</taxon>
        <taxon>Fusarium solani species complex</taxon>
    </lineage>
</organism>
<comment type="caution">
    <text evidence="2">The sequence shown here is derived from an EMBL/GenBank/DDBJ whole genome shotgun (WGS) entry which is preliminary data.</text>
</comment>
<dbReference type="EMBL" id="JAGTJS010000005">
    <property type="protein sequence ID" value="KAH7268549.1"/>
    <property type="molecule type" value="Genomic_DNA"/>
</dbReference>
<dbReference type="GO" id="GO:0005524">
    <property type="term" value="F:ATP binding"/>
    <property type="evidence" value="ECO:0007669"/>
    <property type="project" value="InterPro"/>
</dbReference>
<evidence type="ECO:0000313" key="2">
    <source>
        <dbReference type="EMBL" id="KAH7268549.1"/>
    </source>
</evidence>
<evidence type="ECO:0000313" key="3">
    <source>
        <dbReference type="Proteomes" id="UP000736672"/>
    </source>
</evidence>
<dbReference type="Proteomes" id="UP000736672">
    <property type="component" value="Unassembled WGS sequence"/>
</dbReference>
<dbReference type="GO" id="GO:0004672">
    <property type="term" value="F:protein kinase activity"/>
    <property type="evidence" value="ECO:0007669"/>
    <property type="project" value="InterPro"/>
</dbReference>
<evidence type="ECO:0000259" key="1">
    <source>
        <dbReference type="PROSITE" id="PS50011"/>
    </source>
</evidence>
<dbReference type="PROSITE" id="PS50011">
    <property type="entry name" value="PROTEIN_KINASE_DOM"/>
    <property type="match status" value="1"/>
</dbReference>
<feature type="domain" description="Protein kinase" evidence="1">
    <location>
        <begin position="1"/>
        <end position="138"/>
    </location>
</feature>
<keyword evidence="3" id="KW-1185">Reference proteome</keyword>
<proteinExistence type="predicted"/>
<dbReference type="Gene3D" id="1.10.510.10">
    <property type="entry name" value="Transferase(Phosphotransferase) domain 1"/>
    <property type="match status" value="1"/>
</dbReference>